<dbReference type="RefSeq" id="WP_069582829.1">
    <property type="nucleotide sequence ID" value="NZ_LMVM01000023.1"/>
</dbReference>
<comment type="caution">
    <text evidence="1">The sequence shown here is derived from an EMBL/GenBank/DDBJ whole genome shotgun (WGS) entry which is preliminary data.</text>
</comment>
<protein>
    <submittedName>
        <fullName evidence="1">4Fe-4S ferredoxin</fullName>
    </submittedName>
</protein>
<sequence>MEFENTIRKIIEKECEDYYLGIADLSLAENDILQQYKSFFDEYPRSISIGITLPYNAAGEIIDRNTKLYNEINQQLNIITTHLSKLLQQEGYKTLSIPKTEKLDDKNFISLHKLAANVADLGEIETNGLLVTPEVGPGVNWGTILTDAPLEAANQ</sequence>
<dbReference type="Proteomes" id="UP000217784">
    <property type="component" value="Unassembled WGS sequence"/>
</dbReference>
<evidence type="ECO:0000313" key="1">
    <source>
        <dbReference type="EMBL" id="PAV04541.1"/>
    </source>
</evidence>
<dbReference type="OrthoDB" id="23478at2157"/>
<dbReference type="EMBL" id="LMVM01000023">
    <property type="protein sequence ID" value="PAV04541.1"/>
    <property type="molecule type" value="Genomic_DNA"/>
</dbReference>
<keyword evidence="2" id="KW-1185">Reference proteome</keyword>
<dbReference type="AlphaFoldDB" id="A0A2A2H532"/>
<accession>A0A2A2H532</accession>
<proteinExistence type="predicted"/>
<evidence type="ECO:0000313" key="2">
    <source>
        <dbReference type="Proteomes" id="UP000217784"/>
    </source>
</evidence>
<gene>
    <name evidence="1" type="ORF">ASJ80_06855</name>
</gene>
<dbReference type="PANTHER" id="PTHR42827">
    <property type="entry name" value="IRON-SULFUR CLUSTER-BINDING PROTEIN-RELATED"/>
    <property type="match status" value="1"/>
</dbReference>
<dbReference type="PANTHER" id="PTHR42827:SF1">
    <property type="entry name" value="IRON-SULFUR CLUSTER-BINDING PROTEIN"/>
    <property type="match status" value="1"/>
</dbReference>
<organism evidence="1 2">
    <name type="scientific">Methanobacterium bryantii</name>
    <dbReference type="NCBI Taxonomy" id="2161"/>
    <lineage>
        <taxon>Archaea</taxon>
        <taxon>Methanobacteriati</taxon>
        <taxon>Methanobacteriota</taxon>
        <taxon>Methanomada group</taxon>
        <taxon>Methanobacteria</taxon>
        <taxon>Methanobacteriales</taxon>
        <taxon>Methanobacteriaceae</taxon>
        <taxon>Methanobacterium</taxon>
    </lineage>
</organism>
<reference evidence="1 2" key="1">
    <citation type="journal article" date="2017" name="BMC Genomics">
        <title>Genomic analysis of methanogenic archaea reveals a shift towards energy conservation.</title>
        <authorList>
            <person name="Gilmore S.P."/>
            <person name="Henske J.K."/>
            <person name="Sexton J.A."/>
            <person name="Solomon K.V."/>
            <person name="Seppala S."/>
            <person name="Yoo J.I."/>
            <person name="Huyett L.M."/>
            <person name="Pressman A."/>
            <person name="Cogan J.Z."/>
            <person name="Kivenson V."/>
            <person name="Peng X."/>
            <person name="Tan Y."/>
            <person name="Valentine D.L."/>
            <person name="O'Malley M.A."/>
        </authorList>
    </citation>
    <scope>NUCLEOTIDE SEQUENCE [LARGE SCALE GENOMIC DNA]</scope>
    <source>
        <strain evidence="1 2">M.o.H.</strain>
    </source>
</reference>
<name>A0A2A2H532_METBR</name>